<protein>
    <recommendedName>
        <fullName evidence="4">DUF2383 domain-containing protein</fullName>
    </recommendedName>
</protein>
<sequence length="143" mass="16395">MLLSETQAACNDLLELIEESIDLYQDHAAQLPASDRKAQLDRLMEERQQLLEELQQQARQSLGLRPRAADLDMEGLTHLLGQFRSLWQSPEGVALEVMRDQEKAVHDALTKLQQQDEGLPEHLQLSLRKLADHLTAIAPWWRP</sequence>
<evidence type="ECO:0008006" key="4">
    <source>
        <dbReference type="Google" id="ProtNLM"/>
    </source>
</evidence>
<proteinExistence type="predicted"/>
<evidence type="ECO:0000313" key="3">
    <source>
        <dbReference type="Proteomes" id="UP000094291"/>
    </source>
</evidence>
<keyword evidence="1" id="KW-0175">Coiled coil</keyword>
<keyword evidence="3" id="KW-1185">Reference proteome</keyword>
<evidence type="ECO:0000256" key="1">
    <source>
        <dbReference type="SAM" id="Coils"/>
    </source>
</evidence>
<dbReference type="EMBL" id="MDTQ01000001">
    <property type="protein sequence ID" value="ODC04193.1"/>
    <property type="molecule type" value="Genomic_DNA"/>
</dbReference>
<organism evidence="2 3">
    <name type="scientific">Terasakiispira papahanaumokuakeensis</name>
    <dbReference type="NCBI Taxonomy" id="197479"/>
    <lineage>
        <taxon>Bacteria</taxon>
        <taxon>Pseudomonadati</taxon>
        <taxon>Pseudomonadota</taxon>
        <taxon>Gammaproteobacteria</taxon>
        <taxon>Oceanospirillales</taxon>
        <taxon>Terasakiispira</taxon>
    </lineage>
</organism>
<dbReference type="Gene3D" id="1.20.1260.10">
    <property type="match status" value="1"/>
</dbReference>
<feature type="coiled-coil region" evidence="1">
    <location>
        <begin position="33"/>
        <end position="60"/>
    </location>
</feature>
<accession>A0A1E2VB97</accession>
<dbReference type="OrthoDB" id="6121458at2"/>
<dbReference type="AlphaFoldDB" id="A0A1E2VB97"/>
<comment type="caution">
    <text evidence="2">The sequence shown here is derived from an EMBL/GenBank/DDBJ whole genome shotgun (WGS) entry which is preliminary data.</text>
</comment>
<dbReference type="Proteomes" id="UP000094291">
    <property type="component" value="Unassembled WGS sequence"/>
</dbReference>
<reference evidence="2 3" key="1">
    <citation type="submission" date="2016-08" db="EMBL/GenBank/DDBJ databases">
        <authorList>
            <person name="Seilhamer J.J."/>
        </authorList>
    </citation>
    <scope>NUCLEOTIDE SEQUENCE [LARGE SCALE GENOMIC DNA]</scope>
    <source>
        <strain evidence="2 3">PH27A</strain>
    </source>
</reference>
<dbReference type="InterPro" id="IPR012347">
    <property type="entry name" value="Ferritin-like"/>
</dbReference>
<gene>
    <name evidence="2" type="ORF">BFW38_12295</name>
</gene>
<evidence type="ECO:0000313" key="2">
    <source>
        <dbReference type="EMBL" id="ODC04193.1"/>
    </source>
</evidence>
<name>A0A1E2VB97_9GAMM</name>
<dbReference type="RefSeq" id="WP_068999112.1">
    <property type="nucleotide sequence ID" value="NZ_MDTQ01000001.1"/>
</dbReference>